<dbReference type="GO" id="GO:0052381">
    <property type="term" value="F:tRNA dimethylallyltransferase activity"/>
    <property type="evidence" value="ECO:0007669"/>
    <property type="project" value="UniProtKB-UniRule"/>
</dbReference>
<evidence type="ECO:0000256" key="7">
    <source>
        <dbReference type="ARBA" id="ARBA00022840"/>
    </source>
</evidence>
<comment type="caution">
    <text evidence="14">The sequence shown here is derived from an EMBL/GenBank/DDBJ whole genome shotgun (WGS) entry which is preliminary data.</text>
</comment>
<dbReference type="Gene3D" id="1.10.20.140">
    <property type="match status" value="1"/>
</dbReference>
<feature type="binding site" evidence="10">
    <location>
        <begin position="10"/>
        <end position="17"/>
    </location>
    <ligand>
        <name>ATP</name>
        <dbReference type="ChEBI" id="CHEBI:30616"/>
    </ligand>
</feature>
<comment type="function">
    <text evidence="2 10 12">Catalyzes the transfer of a dimethylallyl group onto the adenine at position 37 in tRNAs that read codons beginning with uridine, leading to the formation of N6-(dimethylallyl)adenosine (i(6)A).</text>
</comment>
<dbReference type="PANTHER" id="PTHR11088">
    <property type="entry name" value="TRNA DIMETHYLALLYLTRANSFERASE"/>
    <property type="match status" value="1"/>
</dbReference>
<evidence type="ECO:0000256" key="2">
    <source>
        <dbReference type="ARBA" id="ARBA00003213"/>
    </source>
</evidence>
<name>A0A2S6FXW0_9CLOT</name>
<evidence type="ECO:0000256" key="12">
    <source>
        <dbReference type="RuleBase" id="RU003784"/>
    </source>
</evidence>
<comment type="cofactor">
    <cofactor evidence="1 10">
        <name>Mg(2+)</name>
        <dbReference type="ChEBI" id="CHEBI:18420"/>
    </cofactor>
</comment>
<proteinExistence type="inferred from homology"/>
<dbReference type="EC" id="2.5.1.75" evidence="10"/>
<dbReference type="Pfam" id="PF01715">
    <property type="entry name" value="IPPT"/>
    <property type="match status" value="1"/>
</dbReference>
<protein>
    <recommendedName>
        <fullName evidence="10">tRNA dimethylallyltransferase</fullName>
        <ecNumber evidence="10">2.5.1.75</ecNumber>
    </recommendedName>
    <alternativeName>
        <fullName evidence="10">Dimethylallyl diphosphate:tRNA dimethylallyltransferase</fullName>
        <shortName evidence="10">DMAPP:tRNA dimethylallyltransferase</shortName>
        <shortName evidence="10">DMATase</shortName>
    </alternativeName>
    <alternativeName>
        <fullName evidence="10">Isopentenyl-diphosphate:tRNA isopentenyltransferase</fullName>
        <shortName evidence="10">IPP transferase</shortName>
        <shortName evidence="10">IPPT</shortName>
        <shortName evidence="10">IPTase</shortName>
    </alternativeName>
</protein>
<evidence type="ECO:0000313" key="14">
    <source>
        <dbReference type="EMBL" id="PPK48421.1"/>
    </source>
</evidence>
<gene>
    <name evidence="10" type="primary">miaA</name>
    <name evidence="14" type="ORF">BD821_10758</name>
</gene>
<dbReference type="PANTHER" id="PTHR11088:SF60">
    <property type="entry name" value="TRNA DIMETHYLALLYLTRANSFERASE"/>
    <property type="match status" value="1"/>
</dbReference>
<keyword evidence="8 10" id="KW-0460">Magnesium</keyword>
<keyword evidence="4 10" id="KW-0808">Transferase</keyword>
<organism evidence="14 15">
    <name type="scientific">Clostridium algidicarnis DSM 15099</name>
    <dbReference type="NCBI Taxonomy" id="1121295"/>
    <lineage>
        <taxon>Bacteria</taxon>
        <taxon>Bacillati</taxon>
        <taxon>Bacillota</taxon>
        <taxon>Clostridia</taxon>
        <taxon>Eubacteriales</taxon>
        <taxon>Clostridiaceae</taxon>
        <taxon>Clostridium</taxon>
    </lineage>
</organism>
<comment type="catalytic activity">
    <reaction evidence="9 10 11">
        <text>adenosine(37) in tRNA + dimethylallyl diphosphate = N(6)-dimethylallyladenosine(37) in tRNA + diphosphate</text>
        <dbReference type="Rhea" id="RHEA:26482"/>
        <dbReference type="Rhea" id="RHEA-COMP:10162"/>
        <dbReference type="Rhea" id="RHEA-COMP:10375"/>
        <dbReference type="ChEBI" id="CHEBI:33019"/>
        <dbReference type="ChEBI" id="CHEBI:57623"/>
        <dbReference type="ChEBI" id="CHEBI:74411"/>
        <dbReference type="ChEBI" id="CHEBI:74415"/>
        <dbReference type="EC" id="2.5.1.75"/>
    </reaction>
</comment>
<dbReference type="GO" id="GO:0005524">
    <property type="term" value="F:ATP binding"/>
    <property type="evidence" value="ECO:0007669"/>
    <property type="project" value="UniProtKB-UniRule"/>
</dbReference>
<evidence type="ECO:0000313" key="15">
    <source>
        <dbReference type="Proteomes" id="UP000239863"/>
    </source>
</evidence>
<keyword evidence="7 10" id="KW-0067">ATP-binding</keyword>
<dbReference type="OrthoDB" id="9776390at2"/>
<dbReference type="FunFam" id="1.10.20.140:FF:000001">
    <property type="entry name" value="tRNA dimethylallyltransferase"/>
    <property type="match status" value="1"/>
</dbReference>
<dbReference type="InterPro" id="IPR039657">
    <property type="entry name" value="Dimethylallyltransferase"/>
</dbReference>
<dbReference type="STRING" id="37659.GCA_000703125_02374"/>
<dbReference type="AlphaFoldDB" id="A0A2S6FXW0"/>
<sequence length="307" mass="35617">MKDKLIILTGPTAVGKTDLSIRLAKSIDGEIISADSMQIYKDMDIGSAKVEQRFQEEVPHHLIDIISPMDSFTVSEYKSLATEKIKDIISRKKIPIISGGTGLYIDSIICNLDFTEGNKDIDYRNYLENLTKEKGKQYVHGMLKDIDTESYDKIHPNNSKRVIRALEVYHITGKPFSSFKRDNLYDVPYDIYYYALTMNRKDLYDRINKRVDIMMKHGLLEEVTKLKSLGCSENLQSMQGIGYKELLKYLSLDTNLDDAIEDIKQNSRNYAKRQLTWFRKDPRVKYMDKDIYSDEEILNFITKEIKG</sequence>
<dbReference type="RefSeq" id="WP_104409800.1">
    <property type="nucleotide sequence ID" value="NZ_PTIS01000007.1"/>
</dbReference>
<dbReference type="NCBIfam" id="TIGR00174">
    <property type="entry name" value="miaA"/>
    <property type="match status" value="1"/>
</dbReference>
<feature type="region of interest" description="Interaction with substrate tRNA" evidence="10">
    <location>
        <begin position="35"/>
        <end position="38"/>
    </location>
</feature>
<dbReference type="SUPFAM" id="SSF52540">
    <property type="entry name" value="P-loop containing nucleoside triphosphate hydrolases"/>
    <property type="match status" value="2"/>
</dbReference>
<dbReference type="HAMAP" id="MF_00185">
    <property type="entry name" value="IPP_trans"/>
    <property type="match status" value="1"/>
</dbReference>
<dbReference type="Proteomes" id="UP000239863">
    <property type="component" value="Unassembled WGS sequence"/>
</dbReference>
<comment type="similarity">
    <text evidence="3 10 13">Belongs to the IPP transferase family.</text>
</comment>
<dbReference type="EMBL" id="PTIS01000007">
    <property type="protein sequence ID" value="PPK48421.1"/>
    <property type="molecule type" value="Genomic_DNA"/>
</dbReference>
<reference evidence="14 15" key="1">
    <citation type="submission" date="2018-02" db="EMBL/GenBank/DDBJ databases">
        <title>Genomic Encyclopedia of Archaeal and Bacterial Type Strains, Phase II (KMG-II): from individual species to whole genera.</title>
        <authorList>
            <person name="Goeker M."/>
        </authorList>
    </citation>
    <scope>NUCLEOTIDE SEQUENCE [LARGE SCALE GENOMIC DNA]</scope>
    <source>
        <strain evidence="14 15">DSM 15099</strain>
    </source>
</reference>
<feature type="site" description="Interaction with substrate tRNA" evidence="10">
    <location>
        <position position="101"/>
    </location>
</feature>
<evidence type="ECO:0000256" key="11">
    <source>
        <dbReference type="RuleBase" id="RU003783"/>
    </source>
</evidence>
<feature type="binding site" evidence="10">
    <location>
        <begin position="12"/>
        <end position="17"/>
    </location>
    <ligand>
        <name>substrate</name>
    </ligand>
</feature>
<feature type="site" description="Interaction with substrate tRNA" evidence="10">
    <location>
        <position position="124"/>
    </location>
</feature>
<dbReference type="InterPro" id="IPR027417">
    <property type="entry name" value="P-loop_NTPase"/>
</dbReference>
<evidence type="ECO:0000256" key="9">
    <source>
        <dbReference type="ARBA" id="ARBA00049563"/>
    </source>
</evidence>
<evidence type="ECO:0000256" key="10">
    <source>
        <dbReference type="HAMAP-Rule" id="MF_00185"/>
    </source>
</evidence>
<dbReference type="GO" id="GO:0006400">
    <property type="term" value="P:tRNA modification"/>
    <property type="evidence" value="ECO:0007669"/>
    <property type="project" value="TreeGrafter"/>
</dbReference>
<evidence type="ECO:0000256" key="3">
    <source>
        <dbReference type="ARBA" id="ARBA00005842"/>
    </source>
</evidence>
<keyword evidence="6 10" id="KW-0547">Nucleotide-binding</keyword>
<evidence type="ECO:0000256" key="8">
    <source>
        <dbReference type="ARBA" id="ARBA00022842"/>
    </source>
</evidence>
<comment type="subunit">
    <text evidence="10">Monomer.</text>
</comment>
<evidence type="ECO:0000256" key="5">
    <source>
        <dbReference type="ARBA" id="ARBA00022694"/>
    </source>
</evidence>
<dbReference type="Gene3D" id="3.40.50.300">
    <property type="entry name" value="P-loop containing nucleotide triphosphate hydrolases"/>
    <property type="match status" value="1"/>
</dbReference>
<dbReference type="InterPro" id="IPR018022">
    <property type="entry name" value="IPT"/>
</dbReference>
<evidence type="ECO:0000256" key="4">
    <source>
        <dbReference type="ARBA" id="ARBA00022679"/>
    </source>
</evidence>
<keyword evidence="5 10" id="KW-0819">tRNA processing</keyword>
<comment type="caution">
    <text evidence="10">Lacks conserved residue(s) required for the propagation of feature annotation.</text>
</comment>
<evidence type="ECO:0000256" key="6">
    <source>
        <dbReference type="ARBA" id="ARBA00022741"/>
    </source>
</evidence>
<accession>A0A2S6FXW0</accession>
<evidence type="ECO:0000256" key="1">
    <source>
        <dbReference type="ARBA" id="ARBA00001946"/>
    </source>
</evidence>
<evidence type="ECO:0000256" key="13">
    <source>
        <dbReference type="RuleBase" id="RU003785"/>
    </source>
</evidence>